<dbReference type="GO" id="GO:0008483">
    <property type="term" value="F:transaminase activity"/>
    <property type="evidence" value="ECO:0007669"/>
    <property type="project" value="InterPro"/>
</dbReference>
<dbReference type="EC" id="5.4.3.8" evidence="8"/>
<dbReference type="GO" id="GO:0030170">
    <property type="term" value="F:pyridoxal phosphate binding"/>
    <property type="evidence" value="ECO:0007669"/>
    <property type="project" value="InterPro"/>
</dbReference>
<dbReference type="AlphaFoldDB" id="A0A6A9QSE3"/>
<evidence type="ECO:0000256" key="8">
    <source>
        <dbReference type="HAMAP-Rule" id="MF_00375"/>
    </source>
</evidence>
<dbReference type="InterPro" id="IPR015424">
    <property type="entry name" value="PyrdxlP-dep_Trfase"/>
</dbReference>
<dbReference type="UniPathway" id="UPA00251">
    <property type="reaction ID" value="UER00317"/>
</dbReference>
<reference evidence="9 10" key="1">
    <citation type="submission" date="2019-10" db="EMBL/GenBank/DDBJ databases">
        <title>Sequencing and Assembly of Multiple Reported Metal-Biooxidizing Members of the Extremely Thermoacidophilic Archaeal Family Sulfolobaceae.</title>
        <authorList>
            <person name="Counts J.A."/>
            <person name="Kelly R.M."/>
        </authorList>
    </citation>
    <scope>NUCLEOTIDE SEQUENCE [LARGE SCALE GENOMIC DNA]</scope>
    <source>
        <strain evidence="9 10">DSM 6482</strain>
    </source>
</reference>
<dbReference type="Proteomes" id="UP000470772">
    <property type="component" value="Unassembled WGS sequence"/>
</dbReference>
<dbReference type="GO" id="GO:0006782">
    <property type="term" value="P:protoporphyrinogen IX biosynthetic process"/>
    <property type="evidence" value="ECO:0007669"/>
    <property type="project" value="UniProtKB-UniRule"/>
</dbReference>
<proteinExistence type="inferred from homology"/>
<keyword evidence="6 8" id="KW-0413">Isomerase</keyword>
<evidence type="ECO:0000256" key="4">
    <source>
        <dbReference type="ARBA" id="ARBA00008981"/>
    </source>
</evidence>
<comment type="subcellular location">
    <subcellularLocation>
        <location evidence="8">Cytoplasm</location>
    </subcellularLocation>
</comment>
<keyword evidence="8" id="KW-0963">Cytoplasm</keyword>
<comment type="caution">
    <text evidence="9">The sequence shown here is derived from an EMBL/GenBank/DDBJ whole genome shotgun (WGS) entry which is preliminary data.</text>
</comment>
<dbReference type="GO" id="GO:0042286">
    <property type="term" value="F:glutamate-1-semialdehyde 2,1-aminomutase activity"/>
    <property type="evidence" value="ECO:0007669"/>
    <property type="project" value="UniProtKB-UniRule"/>
</dbReference>
<dbReference type="HAMAP" id="MF_00375">
    <property type="entry name" value="HemL_aminotrans_3"/>
    <property type="match status" value="1"/>
</dbReference>
<dbReference type="RefSeq" id="WP_156016395.1">
    <property type="nucleotide sequence ID" value="NZ_WGGD01000005.1"/>
</dbReference>
<dbReference type="Pfam" id="PF00202">
    <property type="entry name" value="Aminotran_3"/>
    <property type="match status" value="1"/>
</dbReference>
<dbReference type="InterPro" id="IPR015422">
    <property type="entry name" value="PyrdxlP-dep_Trfase_small"/>
</dbReference>
<evidence type="ECO:0000313" key="9">
    <source>
        <dbReference type="EMBL" id="MUN28703.1"/>
    </source>
</evidence>
<evidence type="ECO:0000256" key="1">
    <source>
        <dbReference type="ARBA" id="ARBA00001579"/>
    </source>
</evidence>
<dbReference type="PROSITE" id="PS00600">
    <property type="entry name" value="AA_TRANSFER_CLASS_3"/>
    <property type="match status" value="1"/>
</dbReference>
<evidence type="ECO:0000313" key="10">
    <source>
        <dbReference type="Proteomes" id="UP000470772"/>
    </source>
</evidence>
<accession>A0A6A9QSE3</accession>
<dbReference type="NCBIfam" id="TIGR00713">
    <property type="entry name" value="hemL"/>
    <property type="match status" value="1"/>
</dbReference>
<dbReference type="InterPro" id="IPR004639">
    <property type="entry name" value="4pyrrol_synth_GluAld_NH2Trfase"/>
</dbReference>
<dbReference type="Gene3D" id="3.40.640.10">
    <property type="entry name" value="Type I PLP-dependent aspartate aminotransferase-like (Major domain)"/>
    <property type="match status" value="1"/>
</dbReference>
<gene>
    <name evidence="8 9" type="primary">hemL</name>
    <name evidence="9" type="ORF">GC250_04435</name>
</gene>
<dbReference type="InterPro" id="IPR049704">
    <property type="entry name" value="Aminotrans_3_PPA_site"/>
</dbReference>
<evidence type="ECO:0000256" key="3">
    <source>
        <dbReference type="ARBA" id="ARBA00004819"/>
    </source>
</evidence>
<comment type="pathway">
    <text evidence="3">Porphyrin-containing compound metabolism; protoporphyrin-IX biosynthesis; 5-aminolevulinate from L-glutamyl-tRNA(Glu): step 2/2.</text>
</comment>
<comment type="catalytic activity">
    <reaction evidence="1 8">
        <text>(S)-4-amino-5-oxopentanoate = 5-aminolevulinate</text>
        <dbReference type="Rhea" id="RHEA:14265"/>
        <dbReference type="ChEBI" id="CHEBI:57501"/>
        <dbReference type="ChEBI" id="CHEBI:356416"/>
        <dbReference type="EC" id="5.4.3.8"/>
    </reaction>
</comment>
<comment type="cofactor">
    <cofactor evidence="2 8">
        <name>pyridoxal 5'-phosphate</name>
        <dbReference type="ChEBI" id="CHEBI:597326"/>
    </cofactor>
</comment>
<dbReference type="PANTHER" id="PTHR43713:SF3">
    <property type="entry name" value="GLUTAMATE-1-SEMIALDEHYDE 2,1-AMINOMUTASE 1, CHLOROPLASTIC-RELATED"/>
    <property type="match status" value="1"/>
</dbReference>
<dbReference type="InterPro" id="IPR015421">
    <property type="entry name" value="PyrdxlP-dep_Trfase_major"/>
</dbReference>
<dbReference type="EMBL" id="WGGD01000005">
    <property type="protein sequence ID" value="MUN28703.1"/>
    <property type="molecule type" value="Genomic_DNA"/>
</dbReference>
<dbReference type="GO" id="GO:0005737">
    <property type="term" value="C:cytoplasm"/>
    <property type="evidence" value="ECO:0007669"/>
    <property type="project" value="UniProtKB-SubCell"/>
</dbReference>
<evidence type="ECO:0000256" key="5">
    <source>
        <dbReference type="ARBA" id="ARBA00022898"/>
    </source>
</evidence>
<evidence type="ECO:0000256" key="2">
    <source>
        <dbReference type="ARBA" id="ARBA00001933"/>
    </source>
</evidence>
<comment type="similarity">
    <text evidence="4 8">Belongs to the class-III pyridoxal-phosphate-dependent aminotransferase family. HemL subfamily.</text>
</comment>
<organism evidence="9 10">
    <name type="scientific">Sulfuracidifex metallicus DSM 6482 = JCM 9184</name>
    <dbReference type="NCBI Taxonomy" id="523847"/>
    <lineage>
        <taxon>Archaea</taxon>
        <taxon>Thermoproteota</taxon>
        <taxon>Thermoprotei</taxon>
        <taxon>Sulfolobales</taxon>
        <taxon>Sulfolobaceae</taxon>
        <taxon>Sulfuracidifex</taxon>
    </lineage>
</organism>
<dbReference type="CDD" id="cd00610">
    <property type="entry name" value="OAT_like"/>
    <property type="match status" value="1"/>
</dbReference>
<keyword evidence="10" id="KW-1185">Reference proteome</keyword>
<evidence type="ECO:0000256" key="7">
    <source>
        <dbReference type="ARBA" id="ARBA00023244"/>
    </source>
</evidence>
<keyword evidence="7 8" id="KW-0627">Porphyrin biosynthesis</keyword>
<dbReference type="SUPFAM" id="SSF53383">
    <property type="entry name" value="PLP-dependent transferases"/>
    <property type="match status" value="1"/>
</dbReference>
<sequence>MSINLWKEAQQLFAGGVNSPVRALVKPYPFYTSKGEGPFLITEDGKKIVDYVLGYGPLILGHSPEKVRNKIMEQVQKGWLYGTPSRIEVELAKKIIFHIPSAQKIRFVNSGTEATMNAIRLVRGFTGREKIIKFNGNYHGAHDYGLIEAGSAVSEYGITISKGIPKDIVKTVLLCEYNDLTCVEKYLKEENVAGVIMEPVMGNYGVIPPKTDFIKGIRELTSAFGTLLIFDEVITGFRLGLSGAQGMFGVVPDVTTLGKIIGGGLPIGAIAGRREIMDSITPAGEVFNAGTFNANPLSMAAGLATIEELEHTNAYEISNEAAKVISQEVDQMMKIDHVTHRVGSMMQFFLGVKEVKNATEAKKANKSLYLNLHEQLLKEGVFIPPSQLETIFTSASHSQNVINFTIDKFRKVLREIKNDKGSS</sequence>
<dbReference type="InterPro" id="IPR005814">
    <property type="entry name" value="Aminotrans_3"/>
</dbReference>
<dbReference type="Gene3D" id="3.90.1150.10">
    <property type="entry name" value="Aspartate Aminotransferase, domain 1"/>
    <property type="match status" value="1"/>
</dbReference>
<dbReference type="PANTHER" id="PTHR43713">
    <property type="entry name" value="GLUTAMATE-1-SEMIALDEHYDE 2,1-AMINOMUTASE"/>
    <property type="match status" value="1"/>
</dbReference>
<keyword evidence="5 8" id="KW-0663">Pyridoxal phosphate</keyword>
<evidence type="ECO:0000256" key="6">
    <source>
        <dbReference type="ARBA" id="ARBA00023235"/>
    </source>
</evidence>
<name>A0A6A9QSE3_SULME</name>
<dbReference type="FunFam" id="3.40.640.10:FF:000021">
    <property type="entry name" value="Glutamate-1-semialdehyde 2,1-aminomutase"/>
    <property type="match status" value="1"/>
</dbReference>
<protein>
    <recommendedName>
        <fullName evidence="8">Glutamate-1-semialdehyde 2,1-aminomutase</fullName>
        <shortName evidence="8">GSA</shortName>
        <ecNumber evidence="8">5.4.3.8</ecNumber>
    </recommendedName>
    <alternativeName>
        <fullName evidence="8">Glutamate-1-semialdehyde aminotransferase</fullName>
        <shortName evidence="8">GSA-AT</shortName>
    </alternativeName>
</protein>
<dbReference type="NCBIfam" id="NF000818">
    <property type="entry name" value="PRK00062.1"/>
    <property type="match status" value="1"/>
</dbReference>
<feature type="modified residue" description="N6-(pyridoxal phosphate)lysine" evidence="8">
    <location>
        <position position="259"/>
    </location>
</feature>